<feature type="transmembrane region" description="Helical" evidence="7">
    <location>
        <begin position="356"/>
        <end position="375"/>
    </location>
</feature>
<feature type="transmembrane region" description="Helical" evidence="7">
    <location>
        <begin position="104"/>
        <end position="125"/>
    </location>
</feature>
<feature type="domain" description="Major facilitator superfamily (MFS) profile" evidence="8">
    <location>
        <begin position="14"/>
        <end position="467"/>
    </location>
</feature>
<feature type="transmembrane region" description="Helical" evidence="7">
    <location>
        <begin position="199"/>
        <end position="222"/>
    </location>
</feature>
<keyword evidence="6 7" id="KW-0472">Membrane</keyword>
<evidence type="ECO:0000259" key="8">
    <source>
        <dbReference type="PROSITE" id="PS50850"/>
    </source>
</evidence>
<feature type="transmembrane region" description="Helical" evidence="7">
    <location>
        <begin position="137"/>
        <end position="159"/>
    </location>
</feature>
<feature type="transmembrane region" description="Helical" evidence="7">
    <location>
        <begin position="228"/>
        <end position="246"/>
    </location>
</feature>
<dbReference type="PANTHER" id="PTHR42718:SF46">
    <property type="entry name" value="BLR6921 PROTEIN"/>
    <property type="match status" value="1"/>
</dbReference>
<dbReference type="Gene3D" id="1.20.1250.20">
    <property type="entry name" value="MFS general substrate transporter like domains"/>
    <property type="match status" value="1"/>
</dbReference>
<dbReference type="InterPro" id="IPR020846">
    <property type="entry name" value="MFS_dom"/>
</dbReference>
<keyword evidence="2" id="KW-0813">Transport</keyword>
<evidence type="ECO:0000256" key="1">
    <source>
        <dbReference type="ARBA" id="ARBA00004651"/>
    </source>
</evidence>
<name>A0A381YDG3_9ZZZZ</name>
<feature type="transmembrane region" description="Helical" evidence="7">
    <location>
        <begin position="396"/>
        <end position="420"/>
    </location>
</feature>
<feature type="non-terminal residue" evidence="9">
    <location>
        <position position="1"/>
    </location>
</feature>
<dbReference type="AlphaFoldDB" id="A0A381YDG3"/>
<dbReference type="Gene3D" id="1.20.1720.10">
    <property type="entry name" value="Multidrug resistance protein D"/>
    <property type="match status" value="1"/>
</dbReference>
<feature type="transmembrane region" description="Helical" evidence="7">
    <location>
        <begin position="440"/>
        <end position="462"/>
    </location>
</feature>
<feature type="transmembrane region" description="Helical" evidence="7">
    <location>
        <begin position="267"/>
        <end position="290"/>
    </location>
</feature>
<comment type="subcellular location">
    <subcellularLocation>
        <location evidence="1">Cell membrane</location>
        <topology evidence="1">Multi-pass membrane protein</topology>
    </subcellularLocation>
</comment>
<proteinExistence type="predicted"/>
<dbReference type="GO" id="GO:0005886">
    <property type="term" value="C:plasma membrane"/>
    <property type="evidence" value="ECO:0007669"/>
    <property type="project" value="UniProtKB-SubCell"/>
</dbReference>
<dbReference type="InterPro" id="IPR011701">
    <property type="entry name" value="MFS"/>
</dbReference>
<dbReference type="GO" id="GO:0022857">
    <property type="term" value="F:transmembrane transporter activity"/>
    <property type="evidence" value="ECO:0007669"/>
    <property type="project" value="InterPro"/>
</dbReference>
<feature type="transmembrane region" description="Helical" evidence="7">
    <location>
        <begin position="330"/>
        <end position="350"/>
    </location>
</feature>
<dbReference type="PROSITE" id="PS50850">
    <property type="entry name" value="MFS"/>
    <property type="match status" value="1"/>
</dbReference>
<evidence type="ECO:0000313" key="9">
    <source>
        <dbReference type="EMBL" id="SVA75109.1"/>
    </source>
</evidence>
<evidence type="ECO:0000256" key="5">
    <source>
        <dbReference type="ARBA" id="ARBA00022989"/>
    </source>
</evidence>
<evidence type="ECO:0000256" key="7">
    <source>
        <dbReference type="SAM" id="Phobius"/>
    </source>
</evidence>
<sequence length="467" mass="49611">VPKIPFAVHHKWFGLITVSLGMFLGALDLSVNVALPAITESFGSEMSTVQWIIILYIGTTTGLQLTIGRLADTYGLKRFYVLGVGIYTLAVTLIGLSTNFDIALGFRIVQAIGYAMIMATSPALVAQMFDDTARGRALGTMTSIGTLGMISATLGGGLLVEQFGWSAIFLARLPFGVIAFGLACYVLQELPPKGPRSGPNLGAATALFIGISAVVLILNLIGRLGWEHVSVLSLILLAFVSLALFYRSDKKAPNRILQLDFLTPTAVKALLAAFLMTTGSFINLFLLPYFLSDILGSGASALGLLLMLAPVVAAVAAPVAGFLSDRHPPSWIATWALMIIVVSIFTFTRLGEQSSAFDVGIRLSLFGAGLGAFQASNMSSLMKEVPSNRLGMSSALLAFAFSLGMVTSVGLMNAIFSSFLDHASQTMLERQAFLSAFSKTYLTATIILGLGVIVSAPWGNLFRARLQ</sequence>
<keyword evidence="4 7" id="KW-0812">Transmembrane</keyword>
<feature type="transmembrane region" description="Helical" evidence="7">
    <location>
        <begin position="165"/>
        <end position="187"/>
    </location>
</feature>
<dbReference type="CDD" id="cd17321">
    <property type="entry name" value="MFS_MMR_MDR_like"/>
    <property type="match status" value="1"/>
</dbReference>
<keyword evidence="3" id="KW-1003">Cell membrane</keyword>
<dbReference type="InterPro" id="IPR036259">
    <property type="entry name" value="MFS_trans_sf"/>
</dbReference>
<protein>
    <recommendedName>
        <fullName evidence="8">Major facilitator superfamily (MFS) profile domain-containing protein</fullName>
    </recommendedName>
</protein>
<dbReference type="EMBL" id="UINC01017982">
    <property type="protein sequence ID" value="SVA75109.1"/>
    <property type="molecule type" value="Genomic_DNA"/>
</dbReference>
<reference evidence="9" key="1">
    <citation type="submission" date="2018-05" db="EMBL/GenBank/DDBJ databases">
        <authorList>
            <person name="Lanie J.A."/>
            <person name="Ng W.-L."/>
            <person name="Kazmierczak K.M."/>
            <person name="Andrzejewski T.M."/>
            <person name="Davidsen T.M."/>
            <person name="Wayne K.J."/>
            <person name="Tettelin H."/>
            <person name="Glass J.I."/>
            <person name="Rusch D."/>
            <person name="Podicherti R."/>
            <person name="Tsui H.-C.T."/>
            <person name="Winkler M.E."/>
        </authorList>
    </citation>
    <scope>NUCLEOTIDE SEQUENCE</scope>
</reference>
<accession>A0A381YDG3</accession>
<gene>
    <name evidence="9" type="ORF">METZ01_LOCUS127963</name>
</gene>
<feature type="transmembrane region" description="Helical" evidence="7">
    <location>
        <begin position="12"/>
        <end position="37"/>
    </location>
</feature>
<organism evidence="9">
    <name type="scientific">marine metagenome</name>
    <dbReference type="NCBI Taxonomy" id="408172"/>
    <lineage>
        <taxon>unclassified sequences</taxon>
        <taxon>metagenomes</taxon>
        <taxon>ecological metagenomes</taxon>
    </lineage>
</organism>
<keyword evidence="5 7" id="KW-1133">Transmembrane helix</keyword>
<feature type="transmembrane region" description="Helical" evidence="7">
    <location>
        <begin position="302"/>
        <end position="323"/>
    </location>
</feature>
<dbReference type="Pfam" id="PF07690">
    <property type="entry name" value="MFS_1"/>
    <property type="match status" value="1"/>
</dbReference>
<dbReference type="PANTHER" id="PTHR42718">
    <property type="entry name" value="MAJOR FACILITATOR SUPERFAMILY MULTIDRUG TRANSPORTER MFSC"/>
    <property type="match status" value="1"/>
</dbReference>
<evidence type="ECO:0000256" key="2">
    <source>
        <dbReference type="ARBA" id="ARBA00022448"/>
    </source>
</evidence>
<feature type="transmembrane region" description="Helical" evidence="7">
    <location>
        <begin position="79"/>
        <end position="98"/>
    </location>
</feature>
<evidence type="ECO:0000256" key="6">
    <source>
        <dbReference type="ARBA" id="ARBA00023136"/>
    </source>
</evidence>
<dbReference type="SUPFAM" id="SSF103473">
    <property type="entry name" value="MFS general substrate transporter"/>
    <property type="match status" value="1"/>
</dbReference>
<evidence type="ECO:0000256" key="3">
    <source>
        <dbReference type="ARBA" id="ARBA00022475"/>
    </source>
</evidence>
<feature type="transmembrane region" description="Helical" evidence="7">
    <location>
        <begin position="49"/>
        <end position="67"/>
    </location>
</feature>
<evidence type="ECO:0000256" key="4">
    <source>
        <dbReference type="ARBA" id="ARBA00022692"/>
    </source>
</evidence>